<accession>A0A852ZM09</accession>
<dbReference type="EMBL" id="JACBZH010000001">
    <property type="protein sequence ID" value="NYH92908.1"/>
    <property type="molecule type" value="Genomic_DNA"/>
</dbReference>
<evidence type="ECO:0000313" key="2">
    <source>
        <dbReference type="EMBL" id="NYH92908.1"/>
    </source>
</evidence>
<sequence length="222" mass="24530">MVAAVYYFATPDDHAKLLDYIGEPVKASLHPWPLVDSPPTVLTRDQALTMPQVMVVHRDFGPPSVIRPGDPAMTEPTKASLFNRVNWDRLRPAARQGLVDSNASPVLFWSPGRMTDSDIGVSKIGSQADAMGAISADYERWTNRVMGWIRRKGTKVWGLEQSAVRADLDLQLSFVNTVYALPHALTALKAPLTRRNRPAALRAAQGRRPRAHRATQRSGSRG</sequence>
<dbReference type="AlphaFoldDB" id="A0A852ZM09"/>
<name>A0A852ZM09_9ACTN</name>
<proteinExistence type="predicted"/>
<protein>
    <submittedName>
        <fullName evidence="2">Uncharacterized protein</fullName>
    </submittedName>
</protein>
<feature type="region of interest" description="Disordered" evidence="1">
    <location>
        <begin position="199"/>
        <end position="222"/>
    </location>
</feature>
<gene>
    <name evidence="2" type="ORF">F4554_005546</name>
</gene>
<reference evidence="2 3" key="1">
    <citation type="submission" date="2020-07" db="EMBL/GenBank/DDBJ databases">
        <title>Sequencing the genomes of 1000 actinobacteria strains.</title>
        <authorList>
            <person name="Klenk H.-P."/>
        </authorList>
    </citation>
    <scope>NUCLEOTIDE SEQUENCE [LARGE SCALE GENOMIC DNA]</scope>
    <source>
        <strain evidence="2 3">DSM 18448</strain>
    </source>
</reference>
<feature type="compositionally biased region" description="Basic residues" evidence="1">
    <location>
        <begin position="205"/>
        <end position="215"/>
    </location>
</feature>
<organism evidence="2 3">
    <name type="scientific">Actinopolymorpha rutila</name>
    <dbReference type="NCBI Taxonomy" id="446787"/>
    <lineage>
        <taxon>Bacteria</taxon>
        <taxon>Bacillati</taxon>
        <taxon>Actinomycetota</taxon>
        <taxon>Actinomycetes</taxon>
        <taxon>Propionibacteriales</taxon>
        <taxon>Actinopolymorphaceae</taxon>
        <taxon>Actinopolymorpha</taxon>
    </lineage>
</organism>
<dbReference type="Proteomes" id="UP000579605">
    <property type="component" value="Unassembled WGS sequence"/>
</dbReference>
<evidence type="ECO:0000313" key="3">
    <source>
        <dbReference type="Proteomes" id="UP000579605"/>
    </source>
</evidence>
<evidence type="ECO:0000256" key="1">
    <source>
        <dbReference type="SAM" id="MobiDB-lite"/>
    </source>
</evidence>
<comment type="caution">
    <text evidence="2">The sequence shown here is derived from an EMBL/GenBank/DDBJ whole genome shotgun (WGS) entry which is preliminary data.</text>
</comment>
<dbReference type="RefSeq" id="WP_179790326.1">
    <property type="nucleotide sequence ID" value="NZ_BAAARR010000031.1"/>
</dbReference>
<keyword evidence="3" id="KW-1185">Reference proteome</keyword>